<dbReference type="PANTHER" id="PTHR31672">
    <property type="entry name" value="BNACNNG10540D PROTEIN"/>
    <property type="match status" value="1"/>
</dbReference>
<dbReference type="InterPro" id="IPR050796">
    <property type="entry name" value="SCF_F-box_component"/>
</dbReference>
<sequence>MQKMKKLKSSLNGDIMFDILSRLPVKPLLGMKRVSRGWRAMISSFPFIKSQMEKTGLSLTGFIFQEKFQWCSDDIKTVSHIALDSQSSKKVLHNVFDFLPEYVVILASCDGLVCCRSCFPCSDPSVYLCNPSNKEWIRIQWPWHKLNLLR</sequence>
<accession>A0A9C6T851</accession>
<reference evidence="3" key="2">
    <citation type="submission" date="2025-08" db="UniProtKB">
        <authorList>
            <consortium name="RefSeq"/>
        </authorList>
    </citation>
    <scope>IDENTIFICATION</scope>
    <source>
        <tissue evidence="3">Whole plant</tissue>
    </source>
</reference>
<protein>
    <submittedName>
        <fullName evidence="3">F-box protein At2g02030</fullName>
    </submittedName>
</protein>
<dbReference type="KEGG" id="adu:127743092"/>
<evidence type="ECO:0000313" key="2">
    <source>
        <dbReference type="Proteomes" id="UP000515211"/>
    </source>
</evidence>
<dbReference type="Pfam" id="PF00646">
    <property type="entry name" value="F-box"/>
    <property type="match status" value="1"/>
</dbReference>
<dbReference type="InterPro" id="IPR036047">
    <property type="entry name" value="F-box-like_dom_sf"/>
</dbReference>
<dbReference type="Proteomes" id="UP000515211">
    <property type="component" value="Chromosome 10"/>
</dbReference>
<evidence type="ECO:0000259" key="1">
    <source>
        <dbReference type="SMART" id="SM00256"/>
    </source>
</evidence>
<keyword evidence="2" id="KW-1185">Reference proteome</keyword>
<dbReference type="InterPro" id="IPR001810">
    <property type="entry name" value="F-box_dom"/>
</dbReference>
<organism evidence="2 3">
    <name type="scientific">Arachis duranensis</name>
    <name type="common">Wild peanut</name>
    <dbReference type="NCBI Taxonomy" id="130453"/>
    <lineage>
        <taxon>Eukaryota</taxon>
        <taxon>Viridiplantae</taxon>
        <taxon>Streptophyta</taxon>
        <taxon>Embryophyta</taxon>
        <taxon>Tracheophyta</taxon>
        <taxon>Spermatophyta</taxon>
        <taxon>Magnoliopsida</taxon>
        <taxon>eudicotyledons</taxon>
        <taxon>Gunneridae</taxon>
        <taxon>Pentapetalae</taxon>
        <taxon>rosids</taxon>
        <taxon>fabids</taxon>
        <taxon>Fabales</taxon>
        <taxon>Fabaceae</taxon>
        <taxon>Papilionoideae</taxon>
        <taxon>50 kb inversion clade</taxon>
        <taxon>dalbergioids sensu lato</taxon>
        <taxon>Dalbergieae</taxon>
        <taxon>Pterocarpus clade</taxon>
        <taxon>Arachis</taxon>
    </lineage>
</organism>
<dbReference type="SMART" id="SM00256">
    <property type="entry name" value="FBOX"/>
    <property type="match status" value="1"/>
</dbReference>
<name>A0A9C6T851_ARADU</name>
<dbReference type="PANTHER" id="PTHR31672:SF13">
    <property type="entry name" value="F-BOX PROTEIN CPR30-LIKE"/>
    <property type="match status" value="1"/>
</dbReference>
<dbReference type="RefSeq" id="XP_052111705.1">
    <property type="nucleotide sequence ID" value="XM_052255745.1"/>
</dbReference>
<evidence type="ECO:0000313" key="3">
    <source>
        <dbReference type="RefSeq" id="XP_052111705.1"/>
    </source>
</evidence>
<proteinExistence type="predicted"/>
<gene>
    <name evidence="3" type="primary">LOC127743092</name>
</gene>
<dbReference type="AlphaFoldDB" id="A0A9C6T851"/>
<dbReference type="GeneID" id="127743092"/>
<dbReference type="SUPFAM" id="SSF81383">
    <property type="entry name" value="F-box domain"/>
    <property type="match status" value="1"/>
</dbReference>
<reference evidence="2" key="1">
    <citation type="journal article" date="2016" name="Nat. Genet.">
        <title>The genome sequences of Arachis duranensis and Arachis ipaensis, the diploid ancestors of cultivated peanut.</title>
        <authorList>
            <person name="Bertioli D.J."/>
            <person name="Cannon S.B."/>
            <person name="Froenicke L."/>
            <person name="Huang G."/>
            <person name="Farmer A.D."/>
            <person name="Cannon E.K."/>
            <person name="Liu X."/>
            <person name="Gao D."/>
            <person name="Clevenger J."/>
            <person name="Dash S."/>
            <person name="Ren L."/>
            <person name="Moretzsohn M.C."/>
            <person name="Shirasawa K."/>
            <person name="Huang W."/>
            <person name="Vidigal B."/>
            <person name="Abernathy B."/>
            <person name="Chu Y."/>
            <person name="Niederhuth C.E."/>
            <person name="Umale P."/>
            <person name="Araujo A.C."/>
            <person name="Kozik A."/>
            <person name="Kim K.D."/>
            <person name="Burow M.D."/>
            <person name="Varshney R.K."/>
            <person name="Wang X."/>
            <person name="Zhang X."/>
            <person name="Barkley N."/>
            <person name="Guimaraes P.M."/>
            <person name="Isobe S."/>
            <person name="Guo B."/>
            <person name="Liao B."/>
            <person name="Stalker H.T."/>
            <person name="Schmitz R.J."/>
            <person name="Scheffler B.E."/>
            <person name="Leal-Bertioli S.C."/>
            <person name="Xun X."/>
            <person name="Jackson S.A."/>
            <person name="Michelmore R."/>
            <person name="Ozias-Akins P."/>
        </authorList>
    </citation>
    <scope>NUCLEOTIDE SEQUENCE [LARGE SCALE GENOMIC DNA]</scope>
    <source>
        <strain evidence="2">cv. V14167</strain>
    </source>
</reference>
<dbReference type="Gene3D" id="1.20.1280.50">
    <property type="match status" value="1"/>
</dbReference>
<feature type="domain" description="F-box" evidence="1">
    <location>
        <begin position="11"/>
        <end position="51"/>
    </location>
</feature>